<protein>
    <submittedName>
        <fullName evidence="2">Uncharacterized protein</fullName>
    </submittedName>
</protein>
<proteinExistence type="predicted"/>
<evidence type="ECO:0000313" key="3">
    <source>
        <dbReference type="Proteomes" id="UP001432146"/>
    </source>
</evidence>
<name>A0AAW0ZHJ8_9HYME</name>
<comment type="caution">
    <text evidence="2">The sequence shown here is derived from an EMBL/GenBank/DDBJ whole genome shotgun (WGS) entry which is preliminary data.</text>
</comment>
<keyword evidence="3" id="KW-1185">Reference proteome</keyword>
<organism evidence="2 3">
    <name type="scientific">Tetragonisca angustula</name>
    <dbReference type="NCBI Taxonomy" id="166442"/>
    <lineage>
        <taxon>Eukaryota</taxon>
        <taxon>Metazoa</taxon>
        <taxon>Ecdysozoa</taxon>
        <taxon>Arthropoda</taxon>
        <taxon>Hexapoda</taxon>
        <taxon>Insecta</taxon>
        <taxon>Pterygota</taxon>
        <taxon>Neoptera</taxon>
        <taxon>Endopterygota</taxon>
        <taxon>Hymenoptera</taxon>
        <taxon>Apocrita</taxon>
        <taxon>Aculeata</taxon>
        <taxon>Apoidea</taxon>
        <taxon>Anthophila</taxon>
        <taxon>Apidae</taxon>
        <taxon>Tetragonisca</taxon>
    </lineage>
</organism>
<feature type="region of interest" description="Disordered" evidence="1">
    <location>
        <begin position="1"/>
        <end position="22"/>
    </location>
</feature>
<sequence length="117" mass="13784">MQLRGRWSKLNGRKERKGKIKWRRGTKEARVIDETDATNSLAIKYTNRREDDENRAGRIVGGTIKEVEKDVHVYVGLDEGREGSTKERKRKNGEVETPLLRRIGVIARKRKWKREQR</sequence>
<dbReference type="Proteomes" id="UP001432146">
    <property type="component" value="Unassembled WGS sequence"/>
</dbReference>
<dbReference type="AlphaFoldDB" id="A0AAW0ZHJ8"/>
<dbReference type="EMBL" id="JAWNGG020000198">
    <property type="protein sequence ID" value="KAK9297040.1"/>
    <property type="molecule type" value="Genomic_DNA"/>
</dbReference>
<evidence type="ECO:0000256" key="1">
    <source>
        <dbReference type="SAM" id="MobiDB-lite"/>
    </source>
</evidence>
<evidence type="ECO:0000313" key="2">
    <source>
        <dbReference type="EMBL" id="KAK9297040.1"/>
    </source>
</evidence>
<accession>A0AAW0ZHJ8</accession>
<gene>
    <name evidence="2" type="ORF">QLX08_009135</name>
</gene>
<reference evidence="2 3" key="1">
    <citation type="submission" date="2024-05" db="EMBL/GenBank/DDBJ databases">
        <title>The nuclear and mitochondrial genome assemblies of Tetragonisca angustula (Apidae: Meliponini), a tiny yet remarkable pollinator in the Neotropics.</title>
        <authorList>
            <person name="Ferrari R."/>
            <person name="Ricardo P.C."/>
            <person name="Dias F.C."/>
            <person name="Araujo N.S."/>
            <person name="Soares D.O."/>
            <person name="Zhou Q.-S."/>
            <person name="Zhu C.-D."/>
            <person name="Coutinho L."/>
            <person name="Airas M.C."/>
            <person name="Batista T.M."/>
        </authorList>
    </citation>
    <scope>NUCLEOTIDE SEQUENCE [LARGE SCALE GENOMIC DNA]</scope>
    <source>
        <strain evidence="2">ASF017062</strain>
        <tissue evidence="2">Abdomen</tissue>
    </source>
</reference>